<evidence type="ECO:0000313" key="3">
    <source>
        <dbReference type="EMBL" id="RUR18766.1"/>
    </source>
</evidence>
<proteinExistence type="predicted"/>
<dbReference type="EMBL" id="QHJG01000053">
    <property type="protein sequence ID" value="PWY53957.1"/>
    <property type="molecule type" value="Genomic_DNA"/>
</dbReference>
<comment type="caution">
    <text evidence="2">The sequence shown here is derived from an EMBL/GenBank/DDBJ whole genome shotgun (WGS) entry which is preliminary data.</text>
</comment>
<keyword evidence="5" id="KW-1185">Reference proteome</keyword>
<dbReference type="RefSeq" id="WP_110144169.1">
    <property type="nucleotide sequence ID" value="NZ_QHJG01000053.1"/>
</dbReference>
<accession>A0A317TZL5</accession>
<evidence type="ECO:0000313" key="5">
    <source>
        <dbReference type="Proteomes" id="UP000287374"/>
    </source>
</evidence>
<dbReference type="Proteomes" id="UP000287374">
    <property type="component" value="Unassembled WGS sequence"/>
</dbReference>
<evidence type="ECO:0000313" key="2">
    <source>
        <dbReference type="EMBL" id="PWY53957.1"/>
    </source>
</evidence>
<sequence>MFQFRNLLFFLLYAVIQSTCSASSSYSATSSGPFYVAGGVVGPGQKFELFIDAKNVRINNNLAVFNLTCHIENQSYWKTYPVVLKMTYNLYGSTPVLIALNGHGIFENQGKFDQLDNLYEVKHFNIYKDNTYSSKIWFENMDDTDSVTIQYCTVEYAT</sequence>
<dbReference type="AlphaFoldDB" id="A0A317TZL5"/>
<protein>
    <submittedName>
        <fullName evidence="2">Uncharacterized protein</fullName>
    </submittedName>
</protein>
<feature type="chain" id="PRO_5016331376" evidence="1">
    <location>
        <begin position="23"/>
        <end position="158"/>
    </location>
</feature>
<gene>
    <name evidence="2" type="ORF">DGG96_19610</name>
    <name evidence="3" type="ORF">ELY20_16310</name>
</gene>
<feature type="signal peptide" evidence="1">
    <location>
        <begin position="1"/>
        <end position="22"/>
    </location>
</feature>
<organism evidence="2 4">
    <name type="scientific">Legionella qingyii</name>
    <dbReference type="NCBI Taxonomy" id="2184757"/>
    <lineage>
        <taxon>Bacteria</taxon>
        <taxon>Pseudomonadati</taxon>
        <taxon>Pseudomonadota</taxon>
        <taxon>Gammaproteobacteria</taxon>
        <taxon>Legionellales</taxon>
        <taxon>Legionellaceae</taxon>
        <taxon>Legionella</taxon>
    </lineage>
</organism>
<reference evidence="2 4" key="1">
    <citation type="submission" date="2018-05" db="EMBL/GenBank/DDBJ databases">
        <title>Legionella qingyii sp.nov., whole genome shotgun sequence.</title>
        <authorList>
            <person name="Wu H."/>
            <person name="Zhu Q."/>
            <person name="Hu C."/>
        </authorList>
    </citation>
    <scope>NUCLEOTIDE SEQUENCE [LARGE SCALE GENOMIC DNA]</scope>
    <source>
        <strain evidence="2 4">HEB18</strain>
    </source>
</reference>
<name>A0A317TZL5_9GAMM</name>
<dbReference type="EMBL" id="RZGX01000034">
    <property type="protein sequence ID" value="RUR18766.1"/>
    <property type="molecule type" value="Genomic_DNA"/>
</dbReference>
<dbReference type="Proteomes" id="UP000247152">
    <property type="component" value="Unassembled WGS sequence"/>
</dbReference>
<evidence type="ECO:0000256" key="1">
    <source>
        <dbReference type="SAM" id="SignalP"/>
    </source>
</evidence>
<keyword evidence="1" id="KW-0732">Signal</keyword>
<evidence type="ECO:0000313" key="4">
    <source>
        <dbReference type="Proteomes" id="UP000247152"/>
    </source>
</evidence>
<reference evidence="3 5" key="2">
    <citation type="submission" date="2018-12" db="EMBL/GenBank/DDBJ databases">
        <title>Legionella sp,whole genome shotgun sequence.</title>
        <authorList>
            <person name="Wu H."/>
        </authorList>
    </citation>
    <scope>NUCLEOTIDE SEQUENCE [LARGE SCALE GENOMIC DNA]</scope>
    <source>
        <strain evidence="3">Km489</strain>
        <strain evidence="5">km489</strain>
    </source>
</reference>